<evidence type="ECO:0000256" key="1">
    <source>
        <dbReference type="SAM" id="MobiDB-lite"/>
    </source>
</evidence>
<dbReference type="AlphaFoldDB" id="A0A8S4ACE7"/>
<evidence type="ECO:0000313" key="3">
    <source>
        <dbReference type="Proteomes" id="UP000677803"/>
    </source>
</evidence>
<dbReference type="OrthoDB" id="269872at2759"/>
<name>A0A8S4ACE7_9TELE</name>
<gene>
    <name evidence="2" type="ORF">MMEN_LOCUS548</name>
</gene>
<comment type="caution">
    <text evidence="2">The sequence shown here is derived from an EMBL/GenBank/DDBJ whole genome shotgun (WGS) entry which is preliminary data.</text>
</comment>
<reference evidence="2" key="1">
    <citation type="submission" date="2021-05" db="EMBL/GenBank/DDBJ databases">
        <authorList>
            <person name="Tigano A."/>
        </authorList>
    </citation>
    <scope>NUCLEOTIDE SEQUENCE</scope>
</reference>
<dbReference type="Proteomes" id="UP000677803">
    <property type="component" value="Unassembled WGS sequence"/>
</dbReference>
<dbReference type="EMBL" id="CAJRST010000001">
    <property type="protein sequence ID" value="CAG5855597.1"/>
    <property type="molecule type" value="Genomic_DNA"/>
</dbReference>
<protein>
    <submittedName>
        <fullName evidence="2">(Atlantic silverside) hypothetical protein</fullName>
    </submittedName>
</protein>
<feature type="non-terminal residue" evidence="2">
    <location>
        <position position="1"/>
    </location>
</feature>
<sequence>NGTAARPVVVVVATRSSFDIARLKSPTIGRLRGGAAEVRAAVSPGTKGRPSSTSKAESSKRVEFRPQAKSASGLTKKITSDIFAKEEHYK</sequence>
<evidence type="ECO:0000313" key="2">
    <source>
        <dbReference type="EMBL" id="CAG5855597.1"/>
    </source>
</evidence>
<organism evidence="2 3">
    <name type="scientific">Menidia menidia</name>
    <name type="common">Atlantic silverside</name>
    <dbReference type="NCBI Taxonomy" id="238744"/>
    <lineage>
        <taxon>Eukaryota</taxon>
        <taxon>Metazoa</taxon>
        <taxon>Chordata</taxon>
        <taxon>Craniata</taxon>
        <taxon>Vertebrata</taxon>
        <taxon>Euteleostomi</taxon>
        <taxon>Actinopterygii</taxon>
        <taxon>Neopterygii</taxon>
        <taxon>Teleostei</taxon>
        <taxon>Neoteleostei</taxon>
        <taxon>Acanthomorphata</taxon>
        <taxon>Ovalentaria</taxon>
        <taxon>Atherinomorphae</taxon>
        <taxon>Atheriniformes</taxon>
        <taxon>Atherinopsidae</taxon>
        <taxon>Menidiinae</taxon>
        <taxon>Menidia</taxon>
    </lineage>
</organism>
<accession>A0A8S4ACE7</accession>
<feature type="compositionally biased region" description="Basic and acidic residues" evidence="1">
    <location>
        <begin position="57"/>
        <end position="66"/>
    </location>
</feature>
<keyword evidence="3" id="KW-1185">Reference proteome</keyword>
<proteinExistence type="predicted"/>
<feature type="region of interest" description="Disordered" evidence="1">
    <location>
        <begin position="39"/>
        <end position="77"/>
    </location>
</feature>